<accession>A0ACC1YED6</accession>
<evidence type="ECO:0000313" key="1">
    <source>
        <dbReference type="EMBL" id="KAJ4721794.1"/>
    </source>
</evidence>
<evidence type="ECO:0000313" key="2">
    <source>
        <dbReference type="Proteomes" id="UP001164539"/>
    </source>
</evidence>
<comment type="caution">
    <text evidence="1">The sequence shown here is derived from an EMBL/GenBank/DDBJ whole genome shotgun (WGS) entry which is preliminary data.</text>
</comment>
<sequence>MLHMGFQDSVARRGMRWQYERLEDKKGPRPPKSRKYCWGKKMKGFRLSPRSRKLTLKALSVVVMASKIIRMYADIIERMKMDGLCPSVVFSNQWGLPVLSHPSTKCKRSTLVC</sequence>
<name>A0ACC1YED6_MELAZ</name>
<organism evidence="1 2">
    <name type="scientific">Melia azedarach</name>
    <name type="common">Chinaberry tree</name>
    <dbReference type="NCBI Taxonomy" id="155640"/>
    <lineage>
        <taxon>Eukaryota</taxon>
        <taxon>Viridiplantae</taxon>
        <taxon>Streptophyta</taxon>
        <taxon>Embryophyta</taxon>
        <taxon>Tracheophyta</taxon>
        <taxon>Spermatophyta</taxon>
        <taxon>Magnoliopsida</taxon>
        <taxon>eudicotyledons</taxon>
        <taxon>Gunneridae</taxon>
        <taxon>Pentapetalae</taxon>
        <taxon>rosids</taxon>
        <taxon>malvids</taxon>
        <taxon>Sapindales</taxon>
        <taxon>Meliaceae</taxon>
        <taxon>Melia</taxon>
    </lineage>
</organism>
<protein>
    <submittedName>
        <fullName evidence="1">tRNA-specific 2-thiouridylase</fullName>
    </submittedName>
</protein>
<proteinExistence type="predicted"/>
<reference evidence="1 2" key="1">
    <citation type="journal article" date="2023" name="Science">
        <title>Complex scaffold remodeling in plant triterpene biosynthesis.</title>
        <authorList>
            <person name="De La Pena R."/>
            <person name="Hodgson H."/>
            <person name="Liu J.C."/>
            <person name="Stephenson M.J."/>
            <person name="Martin A.C."/>
            <person name="Owen C."/>
            <person name="Harkess A."/>
            <person name="Leebens-Mack J."/>
            <person name="Jimenez L.E."/>
            <person name="Osbourn A."/>
            <person name="Sattely E.S."/>
        </authorList>
    </citation>
    <scope>NUCLEOTIDE SEQUENCE [LARGE SCALE GENOMIC DNA]</scope>
    <source>
        <strain evidence="2">cv. JPN11</strain>
        <tissue evidence="1">Leaf</tissue>
    </source>
</reference>
<gene>
    <name evidence="1" type="ORF">OWV82_009442</name>
</gene>
<keyword evidence="2" id="KW-1185">Reference proteome</keyword>
<dbReference type="EMBL" id="CM051397">
    <property type="protein sequence ID" value="KAJ4721794.1"/>
    <property type="molecule type" value="Genomic_DNA"/>
</dbReference>
<dbReference type="Proteomes" id="UP001164539">
    <property type="component" value="Chromosome 4"/>
</dbReference>